<name>A0A127Z7E8_9BASI</name>
<feature type="compositionally biased region" description="Polar residues" evidence="1">
    <location>
        <begin position="88"/>
        <end position="111"/>
    </location>
</feature>
<evidence type="ECO:0000313" key="2">
    <source>
        <dbReference type="EMBL" id="CDU22024.1"/>
    </source>
</evidence>
<evidence type="ECO:0000256" key="1">
    <source>
        <dbReference type="SAM" id="MobiDB-lite"/>
    </source>
</evidence>
<proteinExistence type="predicted"/>
<sequence length="123" mass="12817">MSSANANNNSHSTSPLTPPTPGANASFLTVPANENSGNLSSLAASASEAPILMARNLVMVEGNTLFRGNTLDAAMSELSVLPKDSMSQLGNRGIASTSQAPVPMPGSNQAKRPQMEEEKEEYL</sequence>
<feature type="compositionally biased region" description="Low complexity" evidence="1">
    <location>
        <begin position="1"/>
        <end position="15"/>
    </location>
</feature>
<feature type="compositionally biased region" description="Basic and acidic residues" evidence="1">
    <location>
        <begin position="113"/>
        <end position="123"/>
    </location>
</feature>
<protein>
    <submittedName>
        <fullName evidence="2">Uncharacterized protein</fullName>
    </submittedName>
</protein>
<dbReference type="AlphaFoldDB" id="A0A127Z7E8"/>
<dbReference type="EMBL" id="LK056654">
    <property type="protein sequence ID" value="CDU22024.1"/>
    <property type="molecule type" value="Genomic_DNA"/>
</dbReference>
<organism evidence="2">
    <name type="scientific">Sporisorium scitamineum</name>
    <dbReference type="NCBI Taxonomy" id="49012"/>
    <lineage>
        <taxon>Eukaryota</taxon>
        <taxon>Fungi</taxon>
        <taxon>Dikarya</taxon>
        <taxon>Basidiomycota</taxon>
        <taxon>Ustilaginomycotina</taxon>
        <taxon>Ustilaginomycetes</taxon>
        <taxon>Ustilaginales</taxon>
        <taxon>Ustilaginaceae</taxon>
        <taxon>Sporisorium</taxon>
    </lineage>
</organism>
<feature type="region of interest" description="Disordered" evidence="1">
    <location>
        <begin position="1"/>
        <end position="36"/>
    </location>
</feature>
<reference evidence="2" key="1">
    <citation type="submission" date="2014-06" db="EMBL/GenBank/DDBJ databases">
        <authorList>
            <person name="Ju J."/>
            <person name="Zhang J."/>
        </authorList>
    </citation>
    <scope>NUCLEOTIDE SEQUENCE</scope>
    <source>
        <strain evidence="2">SscI8</strain>
    </source>
</reference>
<accession>A0A127Z7E8</accession>
<feature type="region of interest" description="Disordered" evidence="1">
    <location>
        <begin position="88"/>
        <end position="123"/>
    </location>
</feature>
<gene>
    <name evidence="2" type="ORF">SPSC_00654</name>
</gene>